<dbReference type="InterPro" id="IPR020806">
    <property type="entry name" value="PKS_PP-bd"/>
</dbReference>
<dbReference type="GO" id="GO:0009366">
    <property type="term" value="C:enterobactin synthetase complex"/>
    <property type="evidence" value="ECO:0007669"/>
    <property type="project" value="TreeGrafter"/>
</dbReference>
<dbReference type="GO" id="GO:0043041">
    <property type="term" value="P:amino acid activation for nonribosomal peptide biosynthetic process"/>
    <property type="evidence" value="ECO:0007669"/>
    <property type="project" value="TreeGrafter"/>
</dbReference>
<dbReference type="Gene3D" id="3.30.300.30">
    <property type="match status" value="1"/>
</dbReference>
<dbReference type="InterPro" id="IPR036736">
    <property type="entry name" value="ACP-like_sf"/>
</dbReference>
<name>A0A8J3YRD7_9ACTN</name>
<dbReference type="Pfam" id="PF13193">
    <property type="entry name" value="AMP-binding_C"/>
    <property type="match status" value="1"/>
</dbReference>
<dbReference type="InterPro" id="IPR023213">
    <property type="entry name" value="CAT-like_dom_sf"/>
</dbReference>
<feature type="domain" description="Carrier" evidence="5">
    <location>
        <begin position="710"/>
        <end position="785"/>
    </location>
</feature>
<organism evidence="6 7">
    <name type="scientific">Virgisporangium aliadipatigenens</name>
    <dbReference type="NCBI Taxonomy" id="741659"/>
    <lineage>
        <taxon>Bacteria</taxon>
        <taxon>Bacillati</taxon>
        <taxon>Actinomycetota</taxon>
        <taxon>Actinomycetes</taxon>
        <taxon>Micromonosporales</taxon>
        <taxon>Micromonosporaceae</taxon>
        <taxon>Virgisporangium</taxon>
    </lineage>
</organism>
<protein>
    <recommendedName>
        <fullName evidence="5">Carrier domain-containing protein</fullName>
    </recommendedName>
</protein>
<dbReference type="InterPro" id="IPR020845">
    <property type="entry name" value="AMP-binding_CS"/>
</dbReference>
<comment type="cofactor">
    <cofactor evidence="1">
        <name>pantetheine 4'-phosphate</name>
        <dbReference type="ChEBI" id="CHEBI:47942"/>
    </cofactor>
</comment>
<evidence type="ECO:0000313" key="6">
    <source>
        <dbReference type="EMBL" id="GIJ48368.1"/>
    </source>
</evidence>
<dbReference type="AlphaFoldDB" id="A0A8J3YRD7"/>
<dbReference type="CDD" id="cd12117">
    <property type="entry name" value="A_NRPS_Srf_like"/>
    <property type="match status" value="1"/>
</dbReference>
<dbReference type="CDD" id="cd19531">
    <property type="entry name" value="LCL_NRPS-like"/>
    <property type="match status" value="1"/>
</dbReference>
<dbReference type="PANTHER" id="PTHR45527:SF1">
    <property type="entry name" value="FATTY ACID SYNTHASE"/>
    <property type="match status" value="1"/>
</dbReference>
<dbReference type="EMBL" id="BOPF01000020">
    <property type="protein sequence ID" value="GIJ48368.1"/>
    <property type="molecule type" value="Genomic_DNA"/>
</dbReference>
<dbReference type="GO" id="GO:0047527">
    <property type="term" value="F:2,3-dihydroxybenzoate-serine ligase activity"/>
    <property type="evidence" value="ECO:0007669"/>
    <property type="project" value="TreeGrafter"/>
</dbReference>
<evidence type="ECO:0000259" key="5">
    <source>
        <dbReference type="PROSITE" id="PS50075"/>
    </source>
</evidence>
<keyword evidence="3" id="KW-0597">Phosphoprotein</keyword>
<evidence type="ECO:0000256" key="2">
    <source>
        <dbReference type="ARBA" id="ARBA00022450"/>
    </source>
</evidence>
<dbReference type="InterPro" id="IPR001242">
    <property type="entry name" value="Condensation_dom"/>
</dbReference>
<dbReference type="SUPFAM" id="SSF52777">
    <property type="entry name" value="CoA-dependent acyltransferases"/>
    <property type="match status" value="3"/>
</dbReference>
<evidence type="ECO:0000256" key="3">
    <source>
        <dbReference type="ARBA" id="ARBA00022553"/>
    </source>
</evidence>
<dbReference type="Gene3D" id="3.30.559.10">
    <property type="entry name" value="Chloramphenicol acetyltransferase-like domain"/>
    <property type="match status" value="1"/>
</dbReference>
<dbReference type="Pfam" id="PF00501">
    <property type="entry name" value="AMP-binding"/>
    <property type="match status" value="1"/>
</dbReference>
<dbReference type="InterPro" id="IPR009081">
    <property type="entry name" value="PP-bd_ACP"/>
</dbReference>
<dbReference type="Gene3D" id="3.30.559.30">
    <property type="entry name" value="Nonribosomal peptide synthetase, condensation domain"/>
    <property type="match status" value="2"/>
</dbReference>
<keyword evidence="2" id="KW-0596">Phosphopantetheine</keyword>
<reference evidence="6" key="1">
    <citation type="submission" date="2021-01" db="EMBL/GenBank/DDBJ databases">
        <title>Whole genome shotgun sequence of Virgisporangium aliadipatigenens NBRC 105644.</title>
        <authorList>
            <person name="Komaki H."/>
            <person name="Tamura T."/>
        </authorList>
    </citation>
    <scope>NUCLEOTIDE SEQUENCE</scope>
    <source>
        <strain evidence="6">NBRC 105644</strain>
    </source>
</reference>
<dbReference type="Pfam" id="PF00550">
    <property type="entry name" value="PP-binding"/>
    <property type="match status" value="1"/>
</dbReference>
<feature type="compositionally biased region" description="Low complexity" evidence="4">
    <location>
        <begin position="110"/>
        <end position="124"/>
    </location>
</feature>
<proteinExistence type="predicted"/>
<gene>
    <name evidence="6" type="ORF">Val02_52540</name>
</gene>
<keyword evidence="7" id="KW-1185">Reference proteome</keyword>
<dbReference type="Gene3D" id="1.10.1200.10">
    <property type="entry name" value="ACP-like"/>
    <property type="match status" value="1"/>
</dbReference>
<dbReference type="GO" id="GO:0009239">
    <property type="term" value="P:enterobactin biosynthetic process"/>
    <property type="evidence" value="ECO:0007669"/>
    <property type="project" value="TreeGrafter"/>
</dbReference>
<accession>A0A8J3YRD7</accession>
<evidence type="ECO:0000256" key="4">
    <source>
        <dbReference type="SAM" id="MobiDB-lite"/>
    </source>
</evidence>
<feature type="region of interest" description="Disordered" evidence="4">
    <location>
        <begin position="110"/>
        <end position="144"/>
    </location>
</feature>
<sequence>MDENVTRGIPFAHARRPEAPGRLTGTPARIRIAAGLPEGADADAVAPALLALLRKYSGNPTAEIDYAGRGPLRVTMAPERTLGAHADAVADAIRRVAGPVGGTGIALFTGPAPAETPGTPTAETPDPPTAGPGEPGAPAGDAGSTAGYELVLRVAHGDAGPTLHLDADAGVLDRADAARIRGHLLHLIRLLRTAPELRLDEVDLLKAAERKQIDAWSTGTARPYPRDSAIYPLFAEQVAARPDAPAVVHGDTVLTYRELDARATELAAALAAHGVVPGDRVGLMFGKVPEWVVATLAVLRAGAAYVPVDPDFPADRREFILADSGSRVLVTADMVDARTTAAAPDVATRATDGAYVMYTSGTTGRPKGVLINQRAVVRLVKNSTFATLNADTRILQTGAIGFDAATFELWGALLNGGTLVLVPESTILDAAKLGHAIGHHGITCMWLTAPLFHQLVDQDATAFRGLAEVLVGGDVLSHPHIARAMRACPGLRVINGYGPTENTTFSATHLITAPPVERIPIGTPVTNSTAFVLDCDGRPQPVGVPGELLVGGDGLSDGYLNRPELEAERFVTHGNGRLYRTGDLVAWRPDGTLDFLGRVDQQVKIRGFRVEPGEVENHLIALPYIREAAVLARTRPDGVEKYLCAYVTAERNLAPGEVAGALRARVPAYLVPAVVVQVPAMPLNRNGKVDRGVLAALPETGPQARTDLVAPRDEVERALADLWERVLGDTAVGVTDDIVELGVTSLTAAVFAARAQHRFGAWLDTAEVLTHRTVEALARRIDGHTGEDEAAPALTPAPHRALYPITPQQHGIYVEQVKDPGATHYNIPVLVETSAPIDAGRLQHAVDVLVERHESLRTTFVHLSGTTYQRVHDAMPVPVEELPAALRDFVRPFDLVEGPLLRVGRRGGRLMLDVHHIVADGVAVDVLLDELSTAYDGGALDPVAVRYRDYAVWRVEAADAWIERHQKPFWARDFAAVRPDLPTDLPRPPLRGTAGARWEFDVGAGRTAALSELARRSGATPFHALASVHALFLAEATGGDEVSFGTPAGGRTLPGTERVVGMFANTLCLSVPIVPAEPFTELVRRAGEQVLGALRNQDHPFDRLVQESNAPRDYSRNPLFDAMLGFQDTSATDARQVLGGHARALDSANRHTMFDLNLQIYDDGGSWRGVWAYRTDLFLDDTVRAFADRLLALIDAVVAAPDTPVGELIGRTRVFATTVPIDFDFAHES</sequence>
<dbReference type="PROSITE" id="PS50075">
    <property type="entry name" value="CARRIER"/>
    <property type="match status" value="1"/>
</dbReference>
<dbReference type="NCBIfam" id="TIGR01733">
    <property type="entry name" value="AA-adenyl-dom"/>
    <property type="match status" value="1"/>
</dbReference>
<evidence type="ECO:0000313" key="7">
    <source>
        <dbReference type="Proteomes" id="UP000619260"/>
    </source>
</evidence>
<dbReference type="RefSeq" id="WP_203901855.1">
    <property type="nucleotide sequence ID" value="NZ_BOPF01000020.1"/>
</dbReference>
<dbReference type="SMART" id="SM00823">
    <property type="entry name" value="PKS_PP"/>
    <property type="match status" value="1"/>
</dbReference>
<dbReference type="GO" id="GO:0005829">
    <property type="term" value="C:cytosol"/>
    <property type="evidence" value="ECO:0007669"/>
    <property type="project" value="TreeGrafter"/>
</dbReference>
<dbReference type="InterPro" id="IPR000873">
    <property type="entry name" value="AMP-dep_synth/lig_dom"/>
</dbReference>
<dbReference type="PROSITE" id="PS00455">
    <property type="entry name" value="AMP_BINDING"/>
    <property type="match status" value="1"/>
</dbReference>
<dbReference type="InterPro" id="IPR025110">
    <property type="entry name" value="AMP-bd_C"/>
</dbReference>
<comment type="caution">
    <text evidence="6">The sequence shown here is derived from an EMBL/GenBank/DDBJ whole genome shotgun (WGS) entry which is preliminary data.</text>
</comment>
<dbReference type="GO" id="GO:0008610">
    <property type="term" value="P:lipid biosynthetic process"/>
    <property type="evidence" value="ECO:0007669"/>
    <property type="project" value="UniProtKB-ARBA"/>
</dbReference>
<dbReference type="InterPro" id="IPR010071">
    <property type="entry name" value="AA_adenyl_dom"/>
</dbReference>
<dbReference type="InterPro" id="IPR045851">
    <property type="entry name" value="AMP-bd_C_sf"/>
</dbReference>
<dbReference type="PANTHER" id="PTHR45527">
    <property type="entry name" value="NONRIBOSOMAL PEPTIDE SYNTHETASE"/>
    <property type="match status" value="1"/>
</dbReference>
<dbReference type="Gene3D" id="2.30.38.10">
    <property type="entry name" value="Luciferase, Domain 3"/>
    <property type="match status" value="1"/>
</dbReference>
<dbReference type="Proteomes" id="UP000619260">
    <property type="component" value="Unassembled WGS sequence"/>
</dbReference>
<dbReference type="SUPFAM" id="SSF56801">
    <property type="entry name" value="Acetyl-CoA synthetase-like"/>
    <property type="match status" value="1"/>
</dbReference>
<dbReference type="SUPFAM" id="SSF47336">
    <property type="entry name" value="ACP-like"/>
    <property type="match status" value="1"/>
</dbReference>
<evidence type="ECO:0000256" key="1">
    <source>
        <dbReference type="ARBA" id="ARBA00001957"/>
    </source>
</evidence>
<dbReference type="Gene3D" id="3.40.50.980">
    <property type="match status" value="2"/>
</dbReference>
<dbReference type="Pfam" id="PF00668">
    <property type="entry name" value="Condensation"/>
    <property type="match status" value="1"/>
</dbReference>
<dbReference type="GO" id="GO:0031177">
    <property type="term" value="F:phosphopantetheine binding"/>
    <property type="evidence" value="ECO:0007669"/>
    <property type="project" value="InterPro"/>
</dbReference>